<dbReference type="PROSITE" id="PS00107">
    <property type="entry name" value="PROTEIN_KINASE_ATP"/>
    <property type="match status" value="1"/>
</dbReference>
<gene>
    <name evidence="3" type="ORF">EZS28_036696</name>
</gene>
<feature type="transmembrane region" description="Helical" evidence="2">
    <location>
        <begin position="69"/>
        <end position="88"/>
    </location>
</feature>
<accession>A0A5J4UA93</accession>
<sequence length="130" mass="14510">MDVPPPVVTVDLTIGEIIGHHYVLLSQIGAGAFGAIFSVKYKHGNIKRKVALKFEEGLGQFTFLHNEIVVLKSLAATIVVFSKQLLLYTQVDFYFKSLLINMLHLVHIHVFLPFPLIVAFIAISAAFMRC</sequence>
<protein>
    <recommendedName>
        <fullName evidence="5">Protein kinase domain-containing protein</fullName>
    </recommendedName>
</protein>
<evidence type="ECO:0008006" key="5">
    <source>
        <dbReference type="Google" id="ProtNLM"/>
    </source>
</evidence>
<keyword evidence="1" id="KW-0067">ATP-binding</keyword>
<keyword evidence="2" id="KW-0472">Membrane</keyword>
<evidence type="ECO:0000313" key="3">
    <source>
        <dbReference type="EMBL" id="KAA6367776.1"/>
    </source>
</evidence>
<dbReference type="GO" id="GO:0005524">
    <property type="term" value="F:ATP binding"/>
    <property type="evidence" value="ECO:0007669"/>
    <property type="project" value="UniProtKB-UniRule"/>
</dbReference>
<feature type="transmembrane region" description="Helical" evidence="2">
    <location>
        <begin position="108"/>
        <end position="128"/>
    </location>
</feature>
<dbReference type="Gene3D" id="3.30.200.20">
    <property type="entry name" value="Phosphorylase Kinase, domain 1"/>
    <property type="match status" value="1"/>
</dbReference>
<organism evidence="3 4">
    <name type="scientific">Streblomastix strix</name>
    <dbReference type="NCBI Taxonomy" id="222440"/>
    <lineage>
        <taxon>Eukaryota</taxon>
        <taxon>Metamonada</taxon>
        <taxon>Preaxostyla</taxon>
        <taxon>Oxymonadida</taxon>
        <taxon>Streblomastigidae</taxon>
        <taxon>Streblomastix</taxon>
    </lineage>
</organism>
<dbReference type="OrthoDB" id="5979581at2759"/>
<reference evidence="3 4" key="1">
    <citation type="submission" date="2019-03" db="EMBL/GenBank/DDBJ databases">
        <title>Single cell metagenomics reveals metabolic interactions within the superorganism composed of flagellate Streblomastix strix and complex community of Bacteroidetes bacteria on its surface.</title>
        <authorList>
            <person name="Treitli S.C."/>
            <person name="Kolisko M."/>
            <person name="Husnik F."/>
            <person name="Keeling P."/>
            <person name="Hampl V."/>
        </authorList>
    </citation>
    <scope>NUCLEOTIDE SEQUENCE [LARGE SCALE GENOMIC DNA]</scope>
    <source>
        <strain evidence="3">ST1C</strain>
    </source>
</reference>
<dbReference type="Proteomes" id="UP000324800">
    <property type="component" value="Unassembled WGS sequence"/>
</dbReference>
<dbReference type="InterPro" id="IPR017441">
    <property type="entry name" value="Protein_kinase_ATP_BS"/>
</dbReference>
<keyword evidence="2" id="KW-1133">Transmembrane helix</keyword>
<dbReference type="SUPFAM" id="SSF56112">
    <property type="entry name" value="Protein kinase-like (PK-like)"/>
    <property type="match status" value="1"/>
</dbReference>
<dbReference type="EMBL" id="SNRW01017990">
    <property type="protein sequence ID" value="KAA6367776.1"/>
    <property type="molecule type" value="Genomic_DNA"/>
</dbReference>
<evidence type="ECO:0000256" key="1">
    <source>
        <dbReference type="PROSITE-ProRule" id="PRU10141"/>
    </source>
</evidence>
<feature type="transmembrane region" description="Helical" evidence="2">
    <location>
        <begin position="20"/>
        <end position="39"/>
    </location>
</feature>
<dbReference type="InterPro" id="IPR011009">
    <property type="entry name" value="Kinase-like_dom_sf"/>
</dbReference>
<dbReference type="AlphaFoldDB" id="A0A5J4UA93"/>
<evidence type="ECO:0000313" key="4">
    <source>
        <dbReference type="Proteomes" id="UP000324800"/>
    </source>
</evidence>
<evidence type="ECO:0000256" key="2">
    <source>
        <dbReference type="SAM" id="Phobius"/>
    </source>
</evidence>
<proteinExistence type="predicted"/>
<keyword evidence="1" id="KW-0547">Nucleotide-binding</keyword>
<keyword evidence="2" id="KW-0812">Transmembrane</keyword>
<comment type="caution">
    <text evidence="3">The sequence shown here is derived from an EMBL/GenBank/DDBJ whole genome shotgun (WGS) entry which is preliminary data.</text>
</comment>
<name>A0A5J4UA93_9EUKA</name>
<feature type="binding site" evidence="1">
    <location>
        <position position="53"/>
    </location>
    <ligand>
        <name>ATP</name>
        <dbReference type="ChEBI" id="CHEBI:30616"/>
    </ligand>
</feature>